<dbReference type="EMBL" id="AP026933">
    <property type="protein sequence ID" value="BDT03853.1"/>
    <property type="molecule type" value="Genomic_DNA"/>
</dbReference>
<name>A0ABM8BVH9_9MOLU</name>
<organism evidence="2 3">
    <name type="scientific">Spiroplasma ixodetis</name>
    <dbReference type="NCBI Taxonomy" id="2141"/>
    <lineage>
        <taxon>Bacteria</taxon>
        <taxon>Bacillati</taxon>
        <taxon>Mycoplasmatota</taxon>
        <taxon>Mollicutes</taxon>
        <taxon>Entomoplasmatales</taxon>
        <taxon>Spiroplasmataceae</taxon>
        <taxon>Spiroplasma</taxon>
    </lineage>
</organism>
<sequence>MINNIKNMIKNYSREIECHAIIKNNLENNQLKTQENLINIEMQKNYIKIKMEIIAELKKILYI</sequence>
<keyword evidence="3" id="KW-1185">Reference proteome</keyword>
<evidence type="ECO:0000313" key="2">
    <source>
        <dbReference type="EMBL" id="BDT03853.1"/>
    </source>
</evidence>
<gene>
    <name evidence="2" type="ORF">SHM_14990</name>
</gene>
<evidence type="ECO:0000313" key="3">
    <source>
        <dbReference type="Proteomes" id="UP001163387"/>
    </source>
</evidence>
<dbReference type="RefSeq" id="WP_281747856.1">
    <property type="nucleotide sequence ID" value="NZ_AP026933.1"/>
</dbReference>
<dbReference type="Proteomes" id="UP001163387">
    <property type="component" value="Chromosome"/>
</dbReference>
<proteinExistence type="predicted"/>
<feature type="coiled-coil region" evidence="1">
    <location>
        <begin position="9"/>
        <end position="43"/>
    </location>
</feature>
<protein>
    <submittedName>
        <fullName evidence="2">Uncharacterized protein</fullName>
    </submittedName>
</protein>
<reference evidence="2 3" key="1">
    <citation type="journal article" date="2022" name="Front. Microbiol.">
        <title>Male-killing mechanisms vary between Spiroplasma species.</title>
        <authorList>
            <person name="Arai H."/>
            <person name="Inoue M."/>
            <person name="Kageyama D."/>
        </authorList>
    </citation>
    <scope>NUCLEOTIDE SEQUENCE [LARGE SCALE GENOMIC DNA]</scope>
    <source>
        <strain evidence="3">sHm</strain>
    </source>
</reference>
<accession>A0ABM8BVH9</accession>
<keyword evidence="1" id="KW-0175">Coiled coil</keyword>
<evidence type="ECO:0000256" key="1">
    <source>
        <dbReference type="SAM" id="Coils"/>
    </source>
</evidence>